<dbReference type="Pfam" id="PF14547">
    <property type="entry name" value="Hydrophob_seed"/>
    <property type="match status" value="1"/>
</dbReference>
<accession>A0A7I8K8U7</accession>
<dbReference type="Proteomes" id="UP000663760">
    <property type="component" value="Chromosome 4"/>
</dbReference>
<feature type="compositionally biased region" description="Polar residues" evidence="1">
    <location>
        <begin position="21"/>
        <end position="30"/>
    </location>
</feature>
<evidence type="ECO:0000313" key="4">
    <source>
        <dbReference type="Proteomes" id="UP000663760"/>
    </source>
</evidence>
<dbReference type="SUPFAM" id="SSF47699">
    <property type="entry name" value="Bifunctional inhibitor/lipid-transfer protein/seed storage 2S albumin"/>
    <property type="match status" value="1"/>
</dbReference>
<dbReference type="OrthoDB" id="2011600at2759"/>
<dbReference type="AlphaFoldDB" id="A0A7I8K8U7"/>
<proteinExistence type="predicted"/>
<feature type="region of interest" description="Disordered" evidence="1">
    <location>
        <begin position="1"/>
        <end position="141"/>
    </location>
</feature>
<reference evidence="3" key="1">
    <citation type="submission" date="2020-02" db="EMBL/GenBank/DDBJ databases">
        <authorList>
            <person name="Scholz U."/>
            <person name="Mascher M."/>
            <person name="Fiebig A."/>
        </authorList>
    </citation>
    <scope>NUCLEOTIDE SEQUENCE</scope>
</reference>
<gene>
    <name evidence="3" type="ORF">SI8410_04004812</name>
</gene>
<sequence length="223" mass="21012">MSAQQAPLGGRIRVTRRAKSTGAQILSPTASIRHLTPTMGRGGGSGGGGGGGGGGEDGGGDGGTTGGEDGGTAGGVDGGTTGGVDGGTTGSVDGDTTWGADGGITGGADGGSTGGEKGGGGKDNGGGEGGDSIGDVAGGGEDGATTGGEGCLFDAIGLRICAPVLSALRLTLLIDRLSNQQATECLCAAARSRFLGLNLRIPEDVALLLNFCGRPVPPGLTCP</sequence>
<keyword evidence="4" id="KW-1185">Reference proteome</keyword>
<feature type="compositionally biased region" description="Gly residues" evidence="1">
    <location>
        <begin position="40"/>
        <end position="89"/>
    </location>
</feature>
<evidence type="ECO:0000313" key="3">
    <source>
        <dbReference type="EMBL" id="CAA7394151.1"/>
    </source>
</evidence>
<dbReference type="InterPro" id="IPR027923">
    <property type="entry name" value="Hydrophob_seed_dom"/>
</dbReference>
<feature type="compositionally biased region" description="Low complexity" evidence="1">
    <location>
        <begin position="90"/>
        <end position="99"/>
    </location>
</feature>
<evidence type="ECO:0000259" key="2">
    <source>
        <dbReference type="Pfam" id="PF14547"/>
    </source>
</evidence>
<name>A0A7I8K8U7_SPIIN</name>
<protein>
    <recommendedName>
        <fullName evidence="2">Hydrophobic seed protein domain-containing protein</fullName>
    </recommendedName>
</protein>
<feature type="compositionally biased region" description="Gly residues" evidence="1">
    <location>
        <begin position="100"/>
        <end position="141"/>
    </location>
</feature>
<dbReference type="EMBL" id="LR746267">
    <property type="protein sequence ID" value="CAA7394151.1"/>
    <property type="molecule type" value="Genomic_DNA"/>
</dbReference>
<dbReference type="InterPro" id="IPR036312">
    <property type="entry name" value="Bifun_inhib/LTP/seed_sf"/>
</dbReference>
<dbReference type="Gene3D" id="1.10.110.10">
    <property type="entry name" value="Plant lipid-transfer and hydrophobic proteins"/>
    <property type="match status" value="1"/>
</dbReference>
<organism evidence="3 4">
    <name type="scientific">Spirodela intermedia</name>
    <name type="common">Intermediate duckweed</name>
    <dbReference type="NCBI Taxonomy" id="51605"/>
    <lineage>
        <taxon>Eukaryota</taxon>
        <taxon>Viridiplantae</taxon>
        <taxon>Streptophyta</taxon>
        <taxon>Embryophyta</taxon>
        <taxon>Tracheophyta</taxon>
        <taxon>Spermatophyta</taxon>
        <taxon>Magnoliopsida</taxon>
        <taxon>Liliopsida</taxon>
        <taxon>Araceae</taxon>
        <taxon>Lemnoideae</taxon>
        <taxon>Spirodela</taxon>
    </lineage>
</organism>
<evidence type="ECO:0000256" key="1">
    <source>
        <dbReference type="SAM" id="MobiDB-lite"/>
    </source>
</evidence>
<feature type="domain" description="Hydrophobic seed protein" evidence="2">
    <location>
        <begin position="151"/>
        <end position="223"/>
    </location>
</feature>